<evidence type="ECO:0000313" key="2">
    <source>
        <dbReference type="Proteomes" id="UP001642409"/>
    </source>
</evidence>
<keyword evidence="2" id="KW-1185">Reference proteome</keyword>
<gene>
    <name evidence="1" type="ORF">HINF_LOCUS6464</name>
</gene>
<comment type="caution">
    <text evidence="1">The sequence shown here is derived from an EMBL/GenBank/DDBJ whole genome shotgun (WGS) entry which is preliminary data.</text>
</comment>
<accession>A0ABP1H454</accession>
<protein>
    <submittedName>
        <fullName evidence="1">Hypothetical_protein</fullName>
    </submittedName>
</protein>
<dbReference type="EMBL" id="CAXDID020000013">
    <property type="protein sequence ID" value="CAL5981055.1"/>
    <property type="molecule type" value="Genomic_DNA"/>
</dbReference>
<reference evidence="1 2" key="1">
    <citation type="submission" date="2024-07" db="EMBL/GenBank/DDBJ databases">
        <authorList>
            <person name="Akdeniz Z."/>
        </authorList>
    </citation>
    <scope>NUCLEOTIDE SEQUENCE [LARGE SCALE GENOMIC DNA]</scope>
</reference>
<organism evidence="1 2">
    <name type="scientific">Hexamita inflata</name>
    <dbReference type="NCBI Taxonomy" id="28002"/>
    <lineage>
        <taxon>Eukaryota</taxon>
        <taxon>Metamonada</taxon>
        <taxon>Diplomonadida</taxon>
        <taxon>Hexamitidae</taxon>
        <taxon>Hexamitinae</taxon>
        <taxon>Hexamita</taxon>
    </lineage>
</organism>
<dbReference type="Proteomes" id="UP001642409">
    <property type="component" value="Unassembled WGS sequence"/>
</dbReference>
<name>A0ABP1H454_9EUKA</name>
<proteinExistence type="predicted"/>
<evidence type="ECO:0000313" key="1">
    <source>
        <dbReference type="EMBL" id="CAL5981055.1"/>
    </source>
</evidence>
<sequence length="135" mass="15676">MLYELKVTQAYQLQVEYELLKYFNRFLHLLKTGLAVSKLFHSSLKYYSLLAISTQNTKTSPPCWEALSLNEGFSGLVILSRFFVLPLSFHWLGWNYFYQQSNIDNEIINAQVEIVQYCSDSINLTQQNSITFAGK</sequence>